<dbReference type="PANTHER" id="PTHR43142">
    <property type="entry name" value="CARBOXYLIC ESTER HYDROLASE"/>
    <property type="match status" value="1"/>
</dbReference>
<dbReference type="InterPro" id="IPR029058">
    <property type="entry name" value="AB_hydrolase_fold"/>
</dbReference>
<comment type="caution">
    <text evidence="6">The sequence shown here is derived from an EMBL/GenBank/DDBJ whole genome shotgun (WGS) entry which is preliminary data.</text>
</comment>
<sequence length="485" mass="53742">MNSTGKRGFPVMVWIHGGGFTFGDGVTNYGPRYFMDEDVILVTFNYRLGVFGFLSTGDEVIPGNNGLKDQVLALRWVQTNIKAFNGDPFKVLIYGESAGGASVHFQMLTPLSNGLFSRAIAQSGSALSFWSYQGNPRENAVGIATHLNCPTTAGDSSQITSEEIRDCLKAKTAEELNEAQFTFKATWPSNLRAFIFVPVTEPVPSATSTNVPFLTETAMSLVAQGKYGSEVPFMIGATEDEGATMYAGTVLSNEEWRKELDEEWDRIAPKAVGYDVHFTPEQQKAVSDGLRQLYFGTNAIGQETAQELVDFYSDHILHGVHKAALGYAAGGKNRRTYLYQYAHRGPLSIMGLELKVHSELAKKVGHADELQQQFDVALFGGAELLPPDSAHETFSKNFVRLWTSFAYEGEPKHSWGAHSLRKWKAISRKEVDGTSPLRWYRLEENPSFIDDPYKERMTALDTILADYFAPTSAQEKASETTKTEL</sequence>
<gene>
    <name evidence="6" type="ORF">Ocin01_09947</name>
</gene>
<keyword evidence="7" id="KW-1185">Reference proteome</keyword>
<evidence type="ECO:0000256" key="1">
    <source>
        <dbReference type="ARBA" id="ARBA00005964"/>
    </source>
</evidence>
<evidence type="ECO:0000256" key="3">
    <source>
        <dbReference type="ARBA" id="ARBA00022801"/>
    </source>
</evidence>
<dbReference type="AlphaFoldDB" id="A0A1D2MVA2"/>
<dbReference type="GO" id="GO:0052689">
    <property type="term" value="F:carboxylic ester hydrolase activity"/>
    <property type="evidence" value="ECO:0007669"/>
    <property type="project" value="UniProtKB-KW"/>
</dbReference>
<dbReference type="EMBL" id="LJIJ01000508">
    <property type="protein sequence ID" value="ODM96734.1"/>
    <property type="molecule type" value="Genomic_DNA"/>
</dbReference>
<dbReference type="OMA" id="ISGAINW"/>
<name>A0A1D2MVA2_ORCCI</name>
<dbReference type="STRING" id="48709.A0A1D2MVA2"/>
<protein>
    <submittedName>
        <fullName evidence="6">Esterase FE4</fullName>
    </submittedName>
</protein>
<dbReference type="Gene3D" id="3.40.50.1820">
    <property type="entry name" value="alpha/beta hydrolase"/>
    <property type="match status" value="1"/>
</dbReference>
<keyword evidence="4" id="KW-0325">Glycoprotein</keyword>
<evidence type="ECO:0000259" key="5">
    <source>
        <dbReference type="Pfam" id="PF00135"/>
    </source>
</evidence>
<reference evidence="6 7" key="1">
    <citation type="journal article" date="2016" name="Genome Biol. Evol.">
        <title>Gene Family Evolution Reflects Adaptation to Soil Environmental Stressors in the Genome of the Collembolan Orchesella cincta.</title>
        <authorList>
            <person name="Faddeeva-Vakhrusheva A."/>
            <person name="Derks M.F."/>
            <person name="Anvar S.Y."/>
            <person name="Agamennone V."/>
            <person name="Suring W."/>
            <person name="Smit S."/>
            <person name="van Straalen N.M."/>
            <person name="Roelofs D."/>
        </authorList>
    </citation>
    <scope>NUCLEOTIDE SEQUENCE [LARGE SCALE GENOMIC DNA]</scope>
    <source>
        <tissue evidence="6">Mixed pool</tissue>
    </source>
</reference>
<keyword evidence="3" id="KW-0378">Hydrolase</keyword>
<comment type="similarity">
    <text evidence="1">Belongs to the type-B carboxylesterase/lipase family.</text>
</comment>
<dbReference type="SUPFAM" id="SSF53474">
    <property type="entry name" value="alpha/beta-Hydrolases"/>
    <property type="match status" value="1"/>
</dbReference>
<evidence type="ECO:0000313" key="7">
    <source>
        <dbReference type="Proteomes" id="UP000094527"/>
    </source>
</evidence>
<dbReference type="PANTHER" id="PTHR43142:SF1">
    <property type="entry name" value="CARBOXYLIC ESTER HYDROLASE"/>
    <property type="match status" value="1"/>
</dbReference>
<accession>A0A1D2MVA2</accession>
<proteinExistence type="inferred from homology"/>
<evidence type="ECO:0000313" key="6">
    <source>
        <dbReference type="EMBL" id="ODM96734.1"/>
    </source>
</evidence>
<keyword evidence="2" id="KW-0719">Serine esterase</keyword>
<dbReference type="InterPro" id="IPR002018">
    <property type="entry name" value="CarbesteraseB"/>
</dbReference>
<evidence type="ECO:0000256" key="2">
    <source>
        <dbReference type="ARBA" id="ARBA00022487"/>
    </source>
</evidence>
<dbReference type="OrthoDB" id="19653at2759"/>
<feature type="domain" description="Carboxylesterase type B" evidence="5">
    <location>
        <begin position="5"/>
        <end position="429"/>
    </location>
</feature>
<evidence type="ECO:0000256" key="4">
    <source>
        <dbReference type="ARBA" id="ARBA00023180"/>
    </source>
</evidence>
<dbReference type="Pfam" id="PF00135">
    <property type="entry name" value="COesterase"/>
    <property type="match status" value="1"/>
</dbReference>
<organism evidence="6 7">
    <name type="scientific">Orchesella cincta</name>
    <name type="common">Springtail</name>
    <name type="synonym">Podura cincta</name>
    <dbReference type="NCBI Taxonomy" id="48709"/>
    <lineage>
        <taxon>Eukaryota</taxon>
        <taxon>Metazoa</taxon>
        <taxon>Ecdysozoa</taxon>
        <taxon>Arthropoda</taxon>
        <taxon>Hexapoda</taxon>
        <taxon>Collembola</taxon>
        <taxon>Entomobryomorpha</taxon>
        <taxon>Entomobryoidea</taxon>
        <taxon>Orchesellidae</taxon>
        <taxon>Orchesellinae</taxon>
        <taxon>Orchesella</taxon>
    </lineage>
</organism>
<dbReference type="Proteomes" id="UP000094527">
    <property type="component" value="Unassembled WGS sequence"/>
</dbReference>